<dbReference type="AlphaFoldDB" id="A0A835KZZ9"/>
<proteinExistence type="predicted"/>
<accession>A0A835KZZ9</accession>
<organism evidence="1 2">
    <name type="scientific">Spodoptera exigua</name>
    <name type="common">Beet armyworm</name>
    <name type="synonym">Noctua fulgens</name>
    <dbReference type="NCBI Taxonomy" id="7107"/>
    <lineage>
        <taxon>Eukaryota</taxon>
        <taxon>Metazoa</taxon>
        <taxon>Ecdysozoa</taxon>
        <taxon>Arthropoda</taxon>
        <taxon>Hexapoda</taxon>
        <taxon>Insecta</taxon>
        <taxon>Pterygota</taxon>
        <taxon>Neoptera</taxon>
        <taxon>Endopterygota</taxon>
        <taxon>Lepidoptera</taxon>
        <taxon>Glossata</taxon>
        <taxon>Ditrysia</taxon>
        <taxon>Noctuoidea</taxon>
        <taxon>Noctuidae</taxon>
        <taxon>Amphipyrinae</taxon>
        <taxon>Spodoptera</taxon>
    </lineage>
</organism>
<keyword evidence="2" id="KW-1185">Reference proteome</keyword>
<dbReference type="Proteomes" id="UP000648187">
    <property type="component" value="Unassembled WGS sequence"/>
</dbReference>
<name>A0A835KZZ9_SPOEX</name>
<protein>
    <submittedName>
        <fullName evidence="1">Uncharacterized protein</fullName>
    </submittedName>
</protein>
<sequence>MQVNAGHRRPILVRFASITDKMKVWRAKTGQRGLKIGREGVPNEVQAECICEGASTLRYAGLLDS</sequence>
<evidence type="ECO:0000313" key="1">
    <source>
        <dbReference type="EMBL" id="KAF9406392.1"/>
    </source>
</evidence>
<reference evidence="1" key="1">
    <citation type="submission" date="2020-08" db="EMBL/GenBank/DDBJ databases">
        <title>Spodoptera exigua strain:BAW_Kor-Di-RS1 Genome sequencing and assembly.</title>
        <authorList>
            <person name="Kim J."/>
            <person name="Nam H.Y."/>
            <person name="Kwon M."/>
            <person name="Choi J.H."/>
            <person name="Cho S.R."/>
            <person name="Kim G.-H."/>
        </authorList>
    </citation>
    <scope>NUCLEOTIDE SEQUENCE</scope>
    <source>
        <strain evidence="1">BAW_Kor-Di-RS1</strain>
        <tissue evidence="1">Whole-body</tissue>
    </source>
</reference>
<comment type="caution">
    <text evidence="1">The sequence shown here is derived from an EMBL/GenBank/DDBJ whole genome shotgun (WGS) entry which is preliminary data.</text>
</comment>
<gene>
    <name evidence="1" type="ORF">HW555_013214</name>
</gene>
<dbReference type="EMBL" id="JACKWZ010000599">
    <property type="protein sequence ID" value="KAF9406392.1"/>
    <property type="molecule type" value="Genomic_DNA"/>
</dbReference>
<evidence type="ECO:0000313" key="2">
    <source>
        <dbReference type="Proteomes" id="UP000648187"/>
    </source>
</evidence>